<proteinExistence type="predicted"/>
<sequence length="162" mass="18828">MKKLYLTALITLCSGWVWAEQQPVSTSSAQTEAQSEKLSANTIRIFTRPEIMGLWGMEIPNNKKCVEYYNFRNDNEVMIKSGQEWSYALYDYQPSDDLKDKLPALIMQVRYDNNQTDCSGRREDQTGEISQYFVQWKNTHTINFCATEKGQECFATLKRILP</sequence>
<protein>
    <submittedName>
        <fullName evidence="1">Uncharacterized protein</fullName>
    </submittedName>
</protein>
<evidence type="ECO:0000313" key="1">
    <source>
        <dbReference type="EMBL" id="TNX93933.1"/>
    </source>
</evidence>
<evidence type="ECO:0000313" key="2">
    <source>
        <dbReference type="Proteomes" id="UP000314285"/>
    </source>
</evidence>
<reference evidence="1 2" key="1">
    <citation type="submission" date="2019-06" db="EMBL/GenBank/DDBJ databases">
        <title>Genome of Acinetobacter radioresistens APH1, a phenol degrading strain.</title>
        <authorList>
            <person name="Liu Y."/>
        </authorList>
    </citation>
    <scope>NUCLEOTIDE SEQUENCE [LARGE SCALE GENOMIC DNA]</scope>
    <source>
        <strain evidence="1 2">APH1</strain>
    </source>
</reference>
<comment type="caution">
    <text evidence="1">The sequence shown here is derived from an EMBL/GenBank/DDBJ whole genome shotgun (WGS) entry which is preliminary data.</text>
</comment>
<dbReference type="EMBL" id="VFBM01000001">
    <property type="protein sequence ID" value="TNX93933.1"/>
    <property type="molecule type" value="Genomic_DNA"/>
</dbReference>
<gene>
    <name evidence="1" type="ORF">FHY67_00245</name>
</gene>
<dbReference type="KEGG" id="arj:DOM24_06025"/>
<accession>A0A2T1IXV9</accession>
<dbReference type="Proteomes" id="UP000314285">
    <property type="component" value="Unassembled WGS sequence"/>
</dbReference>
<dbReference type="GeneID" id="56305639"/>
<dbReference type="RefSeq" id="WP_005025756.1">
    <property type="nucleotide sequence ID" value="NZ_CP027365.1"/>
</dbReference>
<name>A0A2T1IXV9_ACIRA</name>
<organism evidence="1 2">
    <name type="scientific">Acinetobacter radioresistens</name>
    <dbReference type="NCBI Taxonomy" id="40216"/>
    <lineage>
        <taxon>Bacteria</taxon>
        <taxon>Pseudomonadati</taxon>
        <taxon>Pseudomonadota</taxon>
        <taxon>Gammaproteobacteria</taxon>
        <taxon>Moraxellales</taxon>
        <taxon>Moraxellaceae</taxon>
        <taxon>Acinetobacter</taxon>
    </lineage>
</organism>
<dbReference type="AlphaFoldDB" id="A0A2T1IXV9"/>